<keyword evidence="3" id="KW-1185">Reference proteome</keyword>
<reference evidence="2" key="1">
    <citation type="submission" date="2023-06" db="EMBL/GenBank/DDBJ databases">
        <title>Genome-scale phylogeny and comparative genomics of the fungal order Sordariales.</title>
        <authorList>
            <consortium name="Lawrence Berkeley National Laboratory"/>
            <person name="Hensen N."/>
            <person name="Bonometti L."/>
            <person name="Westerberg I."/>
            <person name="Brannstrom I.O."/>
            <person name="Guillou S."/>
            <person name="Cros-Aarteil S."/>
            <person name="Calhoun S."/>
            <person name="Haridas S."/>
            <person name="Kuo A."/>
            <person name="Mondo S."/>
            <person name="Pangilinan J."/>
            <person name="Riley R."/>
            <person name="Labutti K."/>
            <person name="Andreopoulos B."/>
            <person name="Lipzen A."/>
            <person name="Chen C."/>
            <person name="Yanf M."/>
            <person name="Daum C."/>
            <person name="Ng V."/>
            <person name="Clum A."/>
            <person name="Steindorff A."/>
            <person name="Ohm R."/>
            <person name="Martin F."/>
            <person name="Silar P."/>
            <person name="Natvig D."/>
            <person name="Lalanne C."/>
            <person name="Gautier V."/>
            <person name="Ament-Velasquez S.L."/>
            <person name="Kruys A."/>
            <person name="Hutchinson M.I."/>
            <person name="Powell A.J."/>
            <person name="Barry K."/>
            <person name="Miller A.N."/>
            <person name="Grigoriev I.V."/>
            <person name="Debuchy R."/>
            <person name="Gladieux P."/>
            <person name="Thoren M.H."/>
            <person name="Johannesson H."/>
        </authorList>
    </citation>
    <scope>NUCLEOTIDE SEQUENCE</scope>
    <source>
        <strain evidence="2">CBS 540.89</strain>
    </source>
</reference>
<organism evidence="2 3">
    <name type="scientific">Apiosordaria backusii</name>
    <dbReference type="NCBI Taxonomy" id="314023"/>
    <lineage>
        <taxon>Eukaryota</taxon>
        <taxon>Fungi</taxon>
        <taxon>Dikarya</taxon>
        <taxon>Ascomycota</taxon>
        <taxon>Pezizomycotina</taxon>
        <taxon>Sordariomycetes</taxon>
        <taxon>Sordariomycetidae</taxon>
        <taxon>Sordariales</taxon>
        <taxon>Lasiosphaeriaceae</taxon>
        <taxon>Apiosordaria</taxon>
    </lineage>
</organism>
<dbReference type="Gene3D" id="3.40.50.150">
    <property type="entry name" value="Vaccinia Virus protein VP39"/>
    <property type="match status" value="1"/>
</dbReference>
<comment type="caution">
    <text evidence="2">The sequence shown here is derived from an EMBL/GenBank/DDBJ whole genome shotgun (WGS) entry which is preliminary data.</text>
</comment>
<dbReference type="InterPro" id="IPR029063">
    <property type="entry name" value="SAM-dependent_MTases_sf"/>
</dbReference>
<dbReference type="AlphaFoldDB" id="A0AA40B2H1"/>
<keyword evidence="1" id="KW-0472">Membrane</keyword>
<proteinExistence type="predicted"/>
<evidence type="ECO:0000313" key="2">
    <source>
        <dbReference type="EMBL" id="KAK0726287.1"/>
    </source>
</evidence>
<evidence type="ECO:0000313" key="3">
    <source>
        <dbReference type="Proteomes" id="UP001172159"/>
    </source>
</evidence>
<name>A0AA40B2H1_9PEZI</name>
<dbReference type="SUPFAM" id="SSF53335">
    <property type="entry name" value="S-adenosyl-L-methionine-dependent methyltransferases"/>
    <property type="match status" value="1"/>
</dbReference>
<dbReference type="EMBL" id="JAUKTV010000010">
    <property type="protein sequence ID" value="KAK0726287.1"/>
    <property type="molecule type" value="Genomic_DNA"/>
</dbReference>
<protein>
    <recommendedName>
        <fullName evidence="4">S-adenosyl-L-methionine-dependent methyltransferase</fullName>
    </recommendedName>
</protein>
<sequence length="340" mass="38153">MTTWLNDPTFVAGILTGAAATVILLITISAYFLLSRDNYGLDHWKLNVQAPLTETMWMNLGYWEFSSKFIEACDAYVRLVLRTADIIGNQGSDQPIAILDIGIGCGDQTRTIIGCIDTLTVPPKFLSYVGITINQAQLRVASQKYQTPRALTKRTTLDSFHLVCADASKPHNWPEEVKSAVGKFKEYEKPTRKWLLASDCLYHFSPSRKPIWQYAARNLGMNFMGSDLCLSKTATWRETMLARLIGVLMGCPWKAFLMEEEYWEQLVACGYERDSIIIKDVSEHVFPGLVAFLERQDKVLAESGISLGGGFRLARRVFGWFATSKAVRAVTVVAKVVKND</sequence>
<keyword evidence="1" id="KW-1133">Transmembrane helix</keyword>
<evidence type="ECO:0008006" key="4">
    <source>
        <dbReference type="Google" id="ProtNLM"/>
    </source>
</evidence>
<dbReference type="Proteomes" id="UP001172159">
    <property type="component" value="Unassembled WGS sequence"/>
</dbReference>
<feature type="transmembrane region" description="Helical" evidence="1">
    <location>
        <begin position="12"/>
        <end position="34"/>
    </location>
</feature>
<gene>
    <name evidence="2" type="ORF">B0T21DRAFT_350440</name>
</gene>
<keyword evidence="1" id="KW-0812">Transmembrane</keyword>
<accession>A0AA40B2H1</accession>
<evidence type="ECO:0000256" key="1">
    <source>
        <dbReference type="SAM" id="Phobius"/>
    </source>
</evidence>